<protein>
    <submittedName>
        <fullName evidence="2">DUF134 domain-containing protein</fullName>
    </submittedName>
</protein>
<evidence type="ECO:0000313" key="2">
    <source>
        <dbReference type="EMBL" id="MDT8900792.1"/>
    </source>
</evidence>
<organism evidence="2 3">
    <name type="scientific">Anaeroselena agilis</name>
    <dbReference type="NCBI Taxonomy" id="3063788"/>
    <lineage>
        <taxon>Bacteria</taxon>
        <taxon>Bacillati</taxon>
        <taxon>Bacillota</taxon>
        <taxon>Negativicutes</taxon>
        <taxon>Acetonemataceae</taxon>
        <taxon>Anaeroselena</taxon>
    </lineage>
</organism>
<accession>A0ABU3NVF1</accession>
<name>A0ABU3NVF1_9FIRM</name>
<proteinExistence type="inferred from homology"/>
<comment type="caution">
    <text evidence="2">The sequence shown here is derived from an EMBL/GenBank/DDBJ whole genome shotgun (WGS) entry which is preliminary data.</text>
</comment>
<dbReference type="PANTHER" id="PTHR37478">
    <property type="match status" value="1"/>
</dbReference>
<dbReference type="EMBL" id="JAUOZS010000001">
    <property type="protein sequence ID" value="MDT8900792.1"/>
    <property type="molecule type" value="Genomic_DNA"/>
</dbReference>
<dbReference type="Proteomes" id="UP001254848">
    <property type="component" value="Unassembled WGS sequence"/>
</dbReference>
<keyword evidence="3" id="KW-1185">Reference proteome</keyword>
<evidence type="ECO:0000313" key="3">
    <source>
        <dbReference type="Proteomes" id="UP001254848"/>
    </source>
</evidence>
<dbReference type="RefSeq" id="WP_413779325.1">
    <property type="nucleotide sequence ID" value="NZ_JAUOZS010000001.1"/>
</dbReference>
<dbReference type="InterPro" id="IPR002852">
    <property type="entry name" value="UPF0251"/>
</dbReference>
<evidence type="ECO:0000256" key="1">
    <source>
        <dbReference type="ARBA" id="ARBA00009350"/>
    </source>
</evidence>
<dbReference type="Pfam" id="PF02001">
    <property type="entry name" value="DUF134"/>
    <property type="match status" value="1"/>
</dbReference>
<reference evidence="2 3" key="1">
    <citation type="submission" date="2023-07" db="EMBL/GenBank/DDBJ databases">
        <title>The novel representative of Negativicutes class, Anaeroselena agilis gen. nov. sp. nov.</title>
        <authorList>
            <person name="Prokofeva M.I."/>
            <person name="Elcheninov A.G."/>
            <person name="Klyukina A."/>
            <person name="Kublanov I.V."/>
            <person name="Frolov E.N."/>
            <person name="Podosokorskaya O.A."/>
        </authorList>
    </citation>
    <scope>NUCLEOTIDE SEQUENCE [LARGE SCALE GENOMIC DNA]</scope>
    <source>
        <strain evidence="2 3">4137-cl</strain>
    </source>
</reference>
<dbReference type="PANTHER" id="PTHR37478:SF2">
    <property type="entry name" value="UPF0251 PROTEIN TK0562"/>
    <property type="match status" value="1"/>
</dbReference>
<sequence length="164" mass="17613">MARRKCCGFVDEEPACRRFLPEGTATAEVARVSMEEFEAIRLKDMAGLDQNGCAAAMGLSRPTFQRILRSARLKVATALVAGQQILFEGGSYTMKNRVFECVDCKHRWEEAPCTAGGRHGYEIACPKCGGMKKMKVAEDGTGTMCGGGHHGHGHGHGHGCCGGH</sequence>
<comment type="similarity">
    <text evidence="1">Belongs to the UPF0251 family.</text>
</comment>
<gene>
    <name evidence="2" type="ORF">Q4T40_06020</name>
</gene>